<protein>
    <submittedName>
        <fullName evidence="2">Uncharacterized protein</fullName>
    </submittedName>
</protein>
<accession>A0ABT1U1S8</accession>
<proteinExistence type="predicted"/>
<comment type="caution">
    <text evidence="2">The sequence shown here is derived from an EMBL/GenBank/DDBJ whole genome shotgun (WGS) entry which is preliminary data.</text>
</comment>
<feature type="chain" id="PRO_5047214975" evidence="1">
    <location>
        <begin position="19"/>
        <end position="201"/>
    </location>
</feature>
<gene>
    <name evidence="2" type="ORF">NP596_04765</name>
</gene>
<reference evidence="2 3" key="1">
    <citation type="submission" date="2022-07" db="EMBL/GenBank/DDBJ databases">
        <title>Methylomonas rivi sp. nov., Methylomonas rosea sp. nov., Methylomonas aureus sp. nov. and Methylomonas subterranea sp. nov., four novel methanotrophs isolated from a freshwater creek and the deep terrestrial subsurface.</title>
        <authorList>
            <person name="Abin C."/>
            <person name="Sankaranarayanan K."/>
            <person name="Garner C."/>
            <person name="Sindelar R."/>
            <person name="Kotary K."/>
            <person name="Garner R."/>
            <person name="Barclay S."/>
            <person name="Lawson P."/>
            <person name="Krumholz L."/>
        </authorList>
    </citation>
    <scope>NUCLEOTIDE SEQUENCE [LARGE SCALE GENOMIC DNA]</scope>
    <source>
        <strain evidence="2 3">WSC-6</strain>
    </source>
</reference>
<evidence type="ECO:0000313" key="2">
    <source>
        <dbReference type="EMBL" id="MCQ8127767.1"/>
    </source>
</evidence>
<name>A0ABT1U1S8_9GAMM</name>
<dbReference type="RefSeq" id="WP_256614115.1">
    <property type="nucleotide sequence ID" value="NZ_JANIBK010000015.1"/>
</dbReference>
<feature type="signal peptide" evidence="1">
    <location>
        <begin position="1"/>
        <end position="18"/>
    </location>
</feature>
<keyword evidence="1" id="KW-0732">Signal</keyword>
<evidence type="ECO:0000313" key="3">
    <source>
        <dbReference type="Proteomes" id="UP001524586"/>
    </source>
</evidence>
<keyword evidence="3" id="KW-1185">Reference proteome</keyword>
<evidence type="ECO:0000256" key="1">
    <source>
        <dbReference type="SAM" id="SignalP"/>
    </source>
</evidence>
<sequence>MKIFCLLLALLGVKPACADEIFSLALPECRAGIERRSTEPGVLLVRTDCDLSMDSLSKLLREGLPIFFAENSPPVNAVGLGRLMNYPQWSLALARAAADSKAWDRRRGRPAKPPRHENQVVTALLNQSAYLGDLRAVFLRYSLKACVAGVEKVLVFRAEDIFRNDLPDSLKLAAGDLLPGDAQVWLTLQPADDEIRGLSLP</sequence>
<dbReference type="EMBL" id="JANIBK010000015">
    <property type="protein sequence ID" value="MCQ8127767.1"/>
    <property type="molecule type" value="Genomic_DNA"/>
</dbReference>
<organism evidence="2 3">
    <name type="scientific">Methylomonas rivi</name>
    <dbReference type="NCBI Taxonomy" id="2952226"/>
    <lineage>
        <taxon>Bacteria</taxon>
        <taxon>Pseudomonadati</taxon>
        <taxon>Pseudomonadota</taxon>
        <taxon>Gammaproteobacteria</taxon>
        <taxon>Methylococcales</taxon>
        <taxon>Methylococcaceae</taxon>
        <taxon>Methylomonas</taxon>
    </lineage>
</organism>
<dbReference type="Proteomes" id="UP001524586">
    <property type="component" value="Unassembled WGS sequence"/>
</dbReference>